<evidence type="ECO:0000256" key="1">
    <source>
        <dbReference type="SAM" id="MobiDB-lite"/>
    </source>
</evidence>
<gene>
    <name evidence="2" type="ORF">KC19_5G101000</name>
</gene>
<keyword evidence="3" id="KW-1185">Reference proteome</keyword>
<evidence type="ECO:0000313" key="3">
    <source>
        <dbReference type="Proteomes" id="UP000822688"/>
    </source>
</evidence>
<sequence length="71" mass="7878">LSPKAQKPRREARNHKPLKQKTAFLPSGSNVTETPKPTAGLLSKWRKPNRKNSFLKRAPRLQAFTATAGGN</sequence>
<feature type="non-terminal residue" evidence="2">
    <location>
        <position position="1"/>
    </location>
</feature>
<evidence type="ECO:0000313" key="2">
    <source>
        <dbReference type="EMBL" id="KAG0576700.1"/>
    </source>
</evidence>
<feature type="compositionally biased region" description="Basic residues" evidence="1">
    <location>
        <begin position="1"/>
        <end position="19"/>
    </location>
</feature>
<comment type="caution">
    <text evidence="2">The sequence shown here is derived from an EMBL/GenBank/DDBJ whole genome shotgun (WGS) entry which is preliminary data.</text>
</comment>
<feature type="region of interest" description="Disordered" evidence="1">
    <location>
        <begin position="1"/>
        <end position="57"/>
    </location>
</feature>
<name>A0A8T0HZU5_CERPU</name>
<dbReference type="EMBL" id="CM026425">
    <property type="protein sequence ID" value="KAG0576700.1"/>
    <property type="molecule type" value="Genomic_DNA"/>
</dbReference>
<proteinExistence type="predicted"/>
<dbReference type="Proteomes" id="UP000822688">
    <property type="component" value="Chromosome 5"/>
</dbReference>
<dbReference type="AlphaFoldDB" id="A0A8T0HZU5"/>
<organism evidence="2 3">
    <name type="scientific">Ceratodon purpureus</name>
    <name type="common">Fire moss</name>
    <name type="synonym">Dicranum purpureum</name>
    <dbReference type="NCBI Taxonomy" id="3225"/>
    <lineage>
        <taxon>Eukaryota</taxon>
        <taxon>Viridiplantae</taxon>
        <taxon>Streptophyta</taxon>
        <taxon>Embryophyta</taxon>
        <taxon>Bryophyta</taxon>
        <taxon>Bryophytina</taxon>
        <taxon>Bryopsida</taxon>
        <taxon>Dicranidae</taxon>
        <taxon>Pseudoditrichales</taxon>
        <taxon>Ditrichaceae</taxon>
        <taxon>Ceratodon</taxon>
    </lineage>
</organism>
<reference evidence="2" key="1">
    <citation type="submission" date="2020-06" db="EMBL/GenBank/DDBJ databases">
        <title>WGS assembly of Ceratodon purpureus strain R40.</title>
        <authorList>
            <person name="Carey S.B."/>
            <person name="Jenkins J."/>
            <person name="Shu S."/>
            <person name="Lovell J.T."/>
            <person name="Sreedasyam A."/>
            <person name="Maumus F."/>
            <person name="Tiley G.P."/>
            <person name="Fernandez-Pozo N."/>
            <person name="Barry K."/>
            <person name="Chen C."/>
            <person name="Wang M."/>
            <person name="Lipzen A."/>
            <person name="Daum C."/>
            <person name="Saski C.A."/>
            <person name="Payton A.C."/>
            <person name="Mcbreen J.C."/>
            <person name="Conrad R.E."/>
            <person name="Kollar L.M."/>
            <person name="Olsson S."/>
            <person name="Huttunen S."/>
            <person name="Landis J.B."/>
            <person name="Wickett N.J."/>
            <person name="Johnson M.G."/>
            <person name="Rensing S.A."/>
            <person name="Grimwood J."/>
            <person name="Schmutz J."/>
            <person name="Mcdaniel S.F."/>
        </authorList>
    </citation>
    <scope>NUCLEOTIDE SEQUENCE</scope>
    <source>
        <strain evidence="2">R40</strain>
    </source>
</reference>
<feature type="compositionally biased region" description="Basic residues" evidence="1">
    <location>
        <begin position="44"/>
        <end position="57"/>
    </location>
</feature>
<protein>
    <submittedName>
        <fullName evidence="2">Uncharacterized protein</fullName>
    </submittedName>
</protein>
<accession>A0A8T0HZU5</accession>